<feature type="compositionally biased region" description="Low complexity" evidence="1">
    <location>
        <begin position="88"/>
        <end position="105"/>
    </location>
</feature>
<dbReference type="Proteomes" id="UP000594923">
    <property type="component" value="Chromosome"/>
</dbReference>
<reference evidence="2 3" key="1">
    <citation type="submission" date="2020-10" db="EMBL/GenBank/DDBJ databases">
        <title>High quality whole genome sequence of Pseudomonas poae PMA22.</title>
        <authorList>
            <person name="Hernandez J.G."/>
            <person name="Rodriguez P."/>
            <person name="Cuevas C."/>
            <person name="de la Calle F."/>
            <person name="Galan B."/>
            <person name="Garcia J.L."/>
        </authorList>
    </citation>
    <scope>NUCLEOTIDE SEQUENCE [LARGE SCALE GENOMIC DNA]</scope>
    <source>
        <strain evidence="2 3">PMA22</strain>
    </source>
</reference>
<feature type="compositionally biased region" description="Polar residues" evidence="1">
    <location>
        <begin position="31"/>
        <end position="41"/>
    </location>
</feature>
<feature type="compositionally biased region" description="Low complexity" evidence="1">
    <location>
        <begin position="1"/>
        <end position="19"/>
    </location>
</feature>
<evidence type="ECO:0000256" key="1">
    <source>
        <dbReference type="SAM" id="MobiDB-lite"/>
    </source>
</evidence>
<proteinExistence type="predicted"/>
<name>A0A7M1KNV6_9PSED</name>
<dbReference type="AlphaFoldDB" id="A0A7M1KNV6"/>
<dbReference type="RefSeq" id="WP_197629544.1">
    <property type="nucleotide sequence ID" value="NZ_CP063073.1"/>
</dbReference>
<evidence type="ECO:0000313" key="2">
    <source>
        <dbReference type="EMBL" id="QOQ78021.1"/>
    </source>
</evidence>
<organism evidence="2 3">
    <name type="scientific">Pseudomonas poae</name>
    <dbReference type="NCBI Taxonomy" id="200451"/>
    <lineage>
        <taxon>Bacteria</taxon>
        <taxon>Pseudomonadati</taxon>
        <taxon>Pseudomonadota</taxon>
        <taxon>Gammaproteobacteria</taxon>
        <taxon>Pseudomonadales</taxon>
        <taxon>Pseudomonadaceae</taxon>
        <taxon>Pseudomonas</taxon>
    </lineage>
</organism>
<feature type="region of interest" description="Disordered" evidence="1">
    <location>
        <begin position="1"/>
        <end position="145"/>
    </location>
</feature>
<feature type="compositionally biased region" description="Polar residues" evidence="1">
    <location>
        <begin position="49"/>
        <end position="82"/>
    </location>
</feature>
<dbReference type="EMBL" id="CP063073">
    <property type="protein sequence ID" value="QOQ78021.1"/>
    <property type="molecule type" value="Genomic_DNA"/>
</dbReference>
<gene>
    <name evidence="2" type="ORF">IMF22_13795</name>
</gene>
<evidence type="ECO:0000313" key="3">
    <source>
        <dbReference type="Proteomes" id="UP000594923"/>
    </source>
</evidence>
<protein>
    <submittedName>
        <fullName evidence="2">Uncharacterized protein</fullName>
    </submittedName>
</protein>
<feature type="compositionally biased region" description="Polar residues" evidence="1">
    <location>
        <begin position="106"/>
        <end position="115"/>
    </location>
</feature>
<sequence>MSVSATTPSVSVSSSADTPQVDSKSHAKVNVTASTAPSYHSHNAGGVNFNASHSQNGPVFGQPQQAASHHSHFNNRPAQNPDFSAMMQQGSHQSSYHASHHASPQGGTQQHQQWANPWLGRPKPPTNAHGPYPITLDKPDPIYSKRSDDQLLTGILRDARAYGTPCNPSTFSRSAIEEMAQKELGRDPAMNRAIRSAKEAMRRPETMDAWFRQGDPASISDLRAFSQNPNPLKYITDKQAVQELISHFN</sequence>
<accession>A0A7M1KNV6</accession>